<keyword evidence="6" id="KW-0325">Glycoprotein</keyword>
<dbReference type="InterPro" id="IPR013783">
    <property type="entry name" value="Ig-like_fold"/>
</dbReference>
<keyword evidence="5" id="KW-1015">Disulfide bond</keyword>
<feature type="non-terminal residue" evidence="9">
    <location>
        <position position="1"/>
    </location>
</feature>
<comment type="subcellular location">
    <subcellularLocation>
        <location evidence="1">Secreted</location>
    </subcellularLocation>
</comment>
<evidence type="ECO:0000313" key="10">
    <source>
        <dbReference type="Proteomes" id="UP000288216"/>
    </source>
</evidence>
<name>A0A401QM15_SCYTO</name>
<proteinExistence type="predicted"/>
<dbReference type="InterPro" id="IPR050380">
    <property type="entry name" value="Immune_Resp_Modulators"/>
</dbReference>
<dbReference type="GO" id="GO:0019814">
    <property type="term" value="C:immunoglobulin complex"/>
    <property type="evidence" value="ECO:0007669"/>
    <property type="project" value="UniProtKB-KW"/>
</dbReference>
<dbReference type="PANTHER" id="PTHR23411">
    <property type="entry name" value="TAPASIN"/>
    <property type="match status" value="1"/>
</dbReference>
<dbReference type="AlphaFoldDB" id="A0A401QM15"/>
<gene>
    <name evidence="9" type="ORF">scyTo_0027096</name>
</gene>
<accession>A0A401QM15</accession>
<dbReference type="OrthoDB" id="9049585at2759"/>
<dbReference type="FunFam" id="2.60.40.10:FF:000283">
    <property type="entry name" value="Immunoglobulin kappa constant"/>
    <property type="match status" value="1"/>
</dbReference>
<dbReference type="OMA" id="CQAEHET"/>
<keyword evidence="3" id="KW-0391">Immunity</keyword>
<keyword evidence="10" id="KW-1185">Reference proteome</keyword>
<dbReference type="GO" id="GO:0005576">
    <property type="term" value="C:extracellular region"/>
    <property type="evidence" value="ECO:0007669"/>
    <property type="project" value="UniProtKB-SubCell"/>
</dbReference>
<evidence type="ECO:0000256" key="4">
    <source>
        <dbReference type="ARBA" id="ARBA00023130"/>
    </source>
</evidence>
<dbReference type="InterPro" id="IPR003597">
    <property type="entry name" value="Ig_C1-set"/>
</dbReference>
<evidence type="ECO:0000256" key="2">
    <source>
        <dbReference type="ARBA" id="ARBA00022525"/>
    </source>
</evidence>
<dbReference type="SMART" id="SM00407">
    <property type="entry name" value="IGc1"/>
    <property type="match status" value="1"/>
</dbReference>
<dbReference type="InterPro" id="IPR036179">
    <property type="entry name" value="Ig-like_dom_sf"/>
</dbReference>
<evidence type="ECO:0000256" key="3">
    <source>
        <dbReference type="ARBA" id="ARBA00022859"/>
    </source>
</evidence>
<keyword evidence="4" id="KW-1064">Adaptive immunity</keyword>
<comment type="caution">
    <text evidence="9">The sequence shown here is derived from an EMBL/GenBank/DDBJ whole genome shotgun (WGS) entry which is preliminary data.</text>
</comment>
<feature type="domain" description="Ig-like" evidence="8">
    <location>
        <begin position="6"/>
        <end position="98"/>
    </location>
</feature>
<dbReference type="EMBL" id="BFAA01283028">
    <property type="protein sequence ID" value="GCB86410.1"/>
    <property type="molecule type" value="Genomic_DNA"/>
</dbReference>
<evidence type="ECO:0000256" key="1">
    <source>
        <dbReference type="ARBA" id="ARBA00004613"/>
    </source>
</evidence>
<dbReference type="Pfam" id="PF07654">
    <property type="entry name" value="C1-set"/>
    <property type="match status" value="1"/>
</dbReference>
<dbReference type="Proteomes" id="UP000288216">
    <property type="component" value="Unassembled WGS sequence"/>
</dbReference>
<organism evidence="9 10">
    <name type="scientific">Scyliorhinus torazame</name>
    <name type="common">Cloudy catshark</name>
    <name type="synonym">Catulus torazame</name>
    <dbReference type="NCBI Taxonomy" id="75743"/>
    <lineage>
        <taxon>Eukaryota</taxon>
        <taxon>Metazoa</taxon>
        <taxon>Chordata</taxon>
        <taxon>Craniata</taxon>
        <taxon>Vertebrata</taxon>
        <taxon>Chondrichthyes</taxon>
        <taxon>Elasmobranchii</taxon>
        <taxon>Galeomorphii</taxon>
        <taxon>Galeoidea</taxon>
        <taxon>Carcharhiniformes</taxon>
        <taxon>Scyliorhinidae</taxon>
        <taxon>Scyliorhinus</taxon>
    </lineage>
</organism>
<evidence type="ECO:0000313" key="9">
    <source>
        <dbReference type="EMBL" id="GCB86410.1"/>
    </source>
</evidence>
<reference evidence="9 10" key="1">
    <citation type="journal article" date="2018" name="Nat. Ecol. Evol.">
        <title>Shark genomes provide insights into elasmobranch evolution and the origin of vertebrates.</title>
        <authorList>
            <person name="Hara Y"/>
            <person name="Yamaguchi K"/>
            <person name="Onimaru K"/>
            <person name="Kadota M"/>
            <person name="Koyanagi M"/>
            <person name="Keeley SD"/>
            <person name="Tatsumi K"/>
            <person name="Tanaka K"/>
            <person name="Motone F"/>
            <person name="Kageyama Y"/>
            <person name="Nozu R"/>
            <person name="Adachi N"/>
            <person name="Nishimura O"/>
            <person name="Nakagawa R"/>
            <person name="Tanegashima C"/>
            <person name="Kiyatake I"/>
            <person name="Matsumoto R"/>
            <person name="Murakumo K"/>
            <person name="Nishida K"/>
            <person name="Terakita A"/>
            <person name="Kuratani S"/>
            <person name="Sato K"/>
            <person name="Hyodo S Kuraku.S."/>
        </authorList>
    </citation>
    <scope>NUCLEOTIDE SEQUENCE [LARGE SCALE GENOMIC DNA]</scope>
</reference>
<dbReference type="SUPFAM" id="SSF48726">
    <property type="entry name" value="Immunoglobulin"/>
    <property type="match status" value="1"/>
</dbReference>
<evidence type="ECO:0000256" key="5">
    <source>
        <dbReference type="ARBA" id="ARBA00023157"/>
    </source>
</evidence>
<protein>
    <recommendedName>
        <fullName evidence="8">Ig-like domain-containing protein</fullName>
    </recommendedName>
</protein>
<dbReference type="Gene3D" id="2.60.40.10">
    <property type="entry name" value="Immunoglobulins"/>
    <property type="match status" value="1"/>
</dbReference>
<dbReference type="PROSITE" id="PS50835">
    <property type="entry name" value="IG_LIKE"/>
    <property type="match status" value="1"/>
</dbReference>
<keyword evidence="7" id="KW-1280">Immunoglobulin</keyword>
<dbReference type="GO" id="GO:0002250">
    <property type="term" value="P:adaptive immune response"/>
    <property type="evidence" value="ECO:0007669"/>
    <property type="project" value="UniProtKB-KW"/>
</dbReference>
<sequence>KAPKPPAIRLFPPNATELETGRAVIVCLLTGFFPEVIRVSWKIPGESIGDVFTGSVKEDPNGAYSVISRLEVTQVQWTTKDITCQAEHETGPASATINSKTGQ</sequence>
<keyword evidence="2" id="KW-0964">Secreted</keyword>
<dbReference type="InterPro" id="IPR007110">
    <property type="entry name" value="Ig-like_dom"/>
</dbReference>
<dbReference type="STRING" id="75743.A0A401QM15"/>
<evidence type="ECO:0000256" key="7">
    <source>
        <dbReference type="ARBA" id="ARBA00043265"/>
    </source>
</evidence>
<evidence type="ECO:0000256" key="6">
    <source>
        <dbReference type="ARBA" id="ARBA00023180"/>
    </source>
</evidence>
<evidence type="ECO:0000259" key="8">
    <source>
        <dbReference type="PROSITE" id="PS50835"/>
    </source>
</evidence>